<keyword evidence="2 4" id="KW-0689">Ribosomal protein</keyword>
<dbReference type="PANTHER" id="PTHR19431">
    <property type="entry name" value="60S RIBOSOMAL PROTEIN L4"/>
    <property type="match status" value="1"/>
</dbReference>
<dbReference type="SUPFAM" id="SSF52166">
    <property type="entry name" value="Ribosomal protein L4"/>
    <property type="match status" value="1"/>
</dbReference>
<dbReference type="InterPro" id="IPR045240">
    <property type="entry name" value="Ribosomal_uL4_euk/arch"/>
</dbReference>
<name>A0A7J6TWI0_PEROL</name>
<accession>A0A7J6TWI0</accession>
<comment type="similarity">
    <text evidence="1">Belongs to the universal ribosomal protein uL4 family.</text>
</comment>
<dbReference type="EMBL" id="JABANM010004680">
    <property type="protein sequence ID" value="KAF4748880.1"/>
    <property type="molecule type" value="Genomic_DNA"/>
</dbReference>
<sequence>MSTARPVVSVYDLSGSSSSTTCAPTVFQAPLRPDLVRSVHSAMAKNKRQARGVKFEAGYETAAASWGTGRAVSRIPRVPGGGTHRSGQGAFGNMCRGGGMFAPLKTWRRWHRKSNLTEKRHAMASAIAASALPPLVMARGHRIGEVPELPLVLSQGVESVQKTKEAIAVLEALGAGADLQKVKDSKKIRAGAGKMRNRRYVMRR</sequence>
<evidence type="ECO:0000256" key="1">
    <source>
        <dbReference type="ARBA" id="ARBA00010528"/>
    </source>
</evidence>
<evidence type="ECO:0000313" key="5">
    <source>
        <dbReference type="Proteomes" id="UP000574390"/>
    </source>
</evidence>
<protein>
    <submittedName>
        <fullName evidence="4">60S ribosomal protein L4</fullName>
    </submittedName>
</protein>
<dbReference type="AlphaFoldDB" id="A0A7J6TWI0"/>
<dbReference type="GO" id="GO:0003735">
    <property type="term" value="F:structural constituent of ribosome"/>
    <property type="evidence" value="ECO:0007669"/>
    <property type="project" value="InterPro"/>
</dbReference>
<reference evidence="4 5" key="1">
    <citation type="submission" date="2020-04" db="EMBL/GenBank/DDBJ databases">
        <title>Perkinsus olseni comparative genomics.</title>
        <authorList>
            <person name="Bogema D.R."/>
        </authorList>
    </citation>
    <scope>NUCLEOTIDE SEQUENCE [LARGE SCALE GENOMIC DNA]</scope>
    <source>
        <strain evidence="4">ATCC PRA-205</strain>
    </source>
</reference>
<dbReference type="GO" id="GO:0005840">
    <property type="term" value="C:ribosome"/>
    <property type="evidence" value="ECO:0007669"/>
    <property type="project" value="UniProtKB-KW"/>
</dbReference>
<evidence type="ECO:0000256" key="2">
    <source>
        <dbReference type="ARBA" id="ARBA00022980"/>
    </source>
</evidence>
<dbReference type="Gene3D" id="3.40.1370.10">
    <property type="match status" value="1"/>
</dbReference>
<comment type="caution">
    <text evidence="4">The sequence shown here is derived from an EMBL/GenBank/DDBJ whole genome shotgun (WGS) entry which is preliminary data.</text>
</comment>
<keyword evidence="3" id="KW-0687">Ribonucleoprotein</keyword>
<dbReference type="GO" id="GO:0006412">
    <property type="term" value="P:translation"/>
    <property type="evidence" value="ECO:0007669"/>
    <property type="project" value="InterPro"/>
</dbReference>
<organism evidence="4 5">
    <name type="scientific">Perkinsus olseni</name>
    <name type="common">Perkinsus atlanticus</name>
    <dbReference type="NCBI Taxonomy" id="32597"/>
    <lineage>
        <taxon>Eukaryota</taxon>
        <taxon>Sar</taxon>
        <taxon>Alveolata</taxon>
        <taxon>Perkinsozoa</taxon>
        <taxon>Perkinsea</taxon>
        <taxon>Perkinsida</taxon>
        <taxon>Perkinsidae</taxon>
        <taxon>Perkinsus</taxon>
    </lineage>
</organism>
<gene>
    <name evidence="4" type="primary">RPL4_1</name>
    <name evidence="4" type="ORF">FOZ62_016393</name>
</gene>
<proteinExistence type="inferred from homology"/>
<evidence type="ECO:0000313" key="4">
    <source>
        <dbReference type="EMBL" id="KAF4748880.1"/>
    </source>
</evidence>
<feature type="non-terminal residue" evidence="4">
    <location>
        <position position="204"/>
    </location>
</feature>
<dbReference type="InterPro" id="IPR023574">
    <property type="entry name" value="Ribosomal_uL4_dom_sf"/>
</dbReference>
<dbReference type="Pfam" id="PF00573">
    <property type="entry name" value="Ribosomal_L4"/>
    <property type="match status" value="1"/>
</dbReference>
<dbReference type="Proteomes" id="UP000574390">
    <property type="component" value="Unassembled WGS sequence"/>
</dbReference>
<evidence type="ECO:0000256" key="3">
    <source>
        <dbReference type="ARBA" id="ARBA00023274"/>
    </source>
</evidence>
<dbReference type="GO" id="GO:1990904">
    <property type="term" value="C:ribonucleoprotein complex"/>
    <property type="evidence" value="ECO:0007669"/>
    <property type="project" value="UniProtKB-KW"/>
</dbReference>
<dbReference type="InterPro" id="IPR002136">
    <property type="entry name" value="Ribosomal_uL4"/>
</dbReference>